<organism evidence="2 3">
    <name type="scientific">Amycolatopsis bullii</name>
    <dbReference type="NCBI Taxonomy" id="941987"/>
    <lineage>
        <taxon>Bacteria</taxon>
        <taxon>Bacillati</taxon>
        <taxon>Actinomycetota</taxon>
        <taxon>Actinomycetes</taxon>
        <taxon>Pseudonocardiales</taxon>
        <taxon>Pseudonocardiaceae</taxon>
        <taxon>Amycolatopsis</taxon>
    </lineage>
</organism>
<dbReference type="Proteomes" id="UP000649955">
    <property type="component" value="Unassembled WGS sequence"/>
</dbReference>
<feature type="domain" description="Xylose isomerase-like TIM barrel" evidence="1">
    <location>
        <begin position="88"/>
        <end position="268"/>
    </location>
</feature>
<evidence type="ECO:0000313" key="2">
    <source>
        <dbReference type="EMBL" id="GHG02338.1"/>
    </source>
</evidence>
<reference evidence="3" key="1">
    <citation type="journal article" date="2019" name="Int. J. Syst. Evol. Microbiol.">
        <title>The Global Catalogue of Microorganisms (GCM) 10K type strain sequencing project: providing services to taxonomists for standard genome sequencing and annotation.</title>
        <authorList>
            <consortium name="The Broad Institute Genomics Platform"/>
            <consortium name="The Broad Institute Genome Sequencing Center for Infectious Disease"/>
            <person name="Wu L."/>
            <person name="Ma J."/>
        </authorList>
    </citation>
    <scope>NUCLEOTIDE SEQUENCE [LARGE SCALE GENOMIC DNA]</scope>
    <source>
        <strain evidence="3">CGMCC 4.7680</strain>
    </source>
</reference>
<dbReference type="GO" id="GO:0016853">
    <property type="term" value="F:isomerase activity"/>
    <property type="evidence" value="ECO:0007669"/>
    <property type="project" value="UniProtKB-KW"/>
</dbReference>
<dbReference type="PANTHER" id="PTHR12110">
    <property type="entry name" value="HYDROXYPYRUVATE ISOMERASE"/>
    <property type="match status" value="1"/>
</dbReference>
<dbReference type="PANTHER" id="PTHR12110:SF41">
    <property type="entry name" value="INOSOSE DEHYDRATASE"/>
    <property type="match status" value="1"/>
</dbReference>
<evidence type="ECO:0000313" key="3">
    <source>
        <dbReference type="Proteomes" id="UP000649955"/>
    </source>
</evidence>
<accession>A0ABQ3K4T5</accession>
<sequence>MCGDLGGNTVARSASIEGGGGGMDGQHSRRTFLNVATAALTVGAAAVALPGTASASPARRRVPLEKISIQLYSLRSLLQNDPEGTLSALADIGYRKVELAGTYGRTATEFRAILDRCHLEASSTHVGIDGDLNQAIADAKVLGNRSIVVPYANFGTIAEWEAFAGRMNTAATAFKKAGLKLGYHNHDHEFAPIGGVVPYDVLTAKTDKRLVHLEIDLFWAVNGGADPVELFRRNYPRVTQYHVKDRTADGQMVDPGAGAIDFPRIFAASCHTIREFIVEHDQPADPLNTAKVGFEYLRTVRF</sequence>
<dbReference type="InterPro" id="IPR013022">
    <property type="entry name" value="Xyl_isomerase-like_TIM-brl"/>
</dbReference>
<keyword evidence="3" id="KW-1185">Reference proteome</keyword>
<dbReference type="PROSITE" id="PS51318">
    <property type="entry name" value="TAT"/>
    <property type="match status" value="1"/>
</dbReference>
<comment type="caution">
    <text evidence="2">The sequence shown here is derived from an EMBL/GenBank/DDBJ whole genome shotgun (WGS) entry which is preliminary data.</text>
</comment>
<dbReference type="InterPro" id="IPR006311">
    <property type="entry name" value="TAT_signal"/>
</dbReference>
<dbReference type="SUPFAM" id="SSF51658">
    <property type="entry name" value="Xylose isomerase-like"/>
    <property type="match status" value="1"/>
</dbReference>
<dbReference type="Gene3D" id="3.20.20.150">
    <property type="entry name" value="Divalent-metal-dependent TIM barrel enzymes"/>
    <property type="match status" value="1"/>
</dbReference>
<evidence type="ECO:0000259" key="1">
    <source>
        <dbReference type="Pfam" id="PF01261"/>
    </source>
</evidence>
<dbReference type="Pfam" id="PF01261">
    <property type="entry name" value="AP_endonuc_2"/>
    <property type="match status" value="1"/>
</dbReference>
<dbReference type="EMBL" id="BNAW01000005">
    <property type="protein sequence ID" value="GHG02338.1"/>
    <property type="molecule type" value="Genomic_DNA"/>
</dbReference>
<proteinExistence type="predicted"/>
<keyword evidence="2" id="KW-0413">Isomerase</keyword>
<gene>
    <name evidence="2" type="ORF">GCM10017567_16920</name>
</gene>
<dbReference type="InterPro" id="IPR050312">
    <property type="entry name" value="IolE/XylAMocC-like"/>
</dbReference>
<dbReference type="InterPro" id="IPR036237">
    <property type="entry name" value="Xyl_isomerase-like_sf"/>
</dbReference>
<name>A0ABQ3K4T5_9PSEU</name>
<protein>
    <submittedName>
        <fullName evidence="2">Sugar phosphate isomerase</fullName>
    </submittedName>
</protein>